<dbReference type="AlphaFoldDB" id="A0A1Y5SHR2"/>
<keyword evidence="1" id="KW-1133">Transmembrane helix</keyword>
<proteinExistence type="predicted"/>
<evidence type="ECO:0000313" key="2">
    <source>
        <dbReference type="EMBL" id="SLN37913.1"/>
    </source>
</evidence>
<keyword evidence="1" id="KW-0472">Membrane</keyword>
<keyword evidence="1" id="KW-0812">Transmembrane</keyword>
<feature type="transmembrane region" description="Helical" evidence="1">
    <location>
        <begin position="12"/>
        <end position="36"/>
    </location>
</feature>
<evidence type="ECO:0000256" key="1">
    <source>
        <dbReference type="SAM" id="Phobius"/>
    </source>
</evidence>
<dbReference type="RefSeq" id="WP_235862261.1">
    <property type="nucleotide sequence ID" value="NZ_FWFL01000004.1"/>
</dbReference>
<dbReference type="Proteomes" id="UP000193827">
    <property type="component" value="Unassembled WGS sequence"/>
</dbReference>
<keyword evidence="3" id="KW-1185">Reference proteome</keyword>
<organism evidence="2 3">
    <name type="scientific">Roseovarius litorisediminis</name>
    <dbReference type="NCBI Taxonomy" id="1312363"/>
    <lineage>
        <taxon>Bacteria</taxon>
        <taxon>Pseudomonadati</taxon>
        <taxon>Pseudomonadota</taxon>
        <taxon>Alphaproteobacteria</taxon>
        <taxon>Rhodobacterales</taxon>
        <taxon>Roseobacteraceae</taxon>
        <taxon>Roseovarius</taxon>
    </lineage>
</organism>
<accession>A0A1Y5SHR2</accession>
<sequence length="65" mass="6788">MNKKPKDIYGSDAMIGPFCAVLMGLFSLILTGLVAFSEPSFAQNAEAKAVATAPSAELIDPDISI</sequence>
<dbReference type="EMBL" id="FWFL01000004">
    <property type="protein sequence ID" value="SLN37913.1"/>
    <property type="molecule type" value="Genomic_DNA"/>
</dbReference>
<protein>
    <submittedName>
        <fullName evidence="2">Uncharacterized protein</fullName>
    </submittedName>
</protein>
<reference evidence="2 3" key="1">
    <citation type="submission" date="2017-03" db="EMBL/GenBank/DDBJ databases">
        <authorList>
            <person name="Afonso C.L."/>
            <person name="Miller P.J."/>
            <person name="Scott M.A."/>
            <person name="Spackman E."/>
            <person name="Goraichik I."/>
            <person name="Dimitrov K.M."/>
            <person name="Suarez D.L."/>
            <person name="Swayne D.E."/>
        </authorList>
    </citation>
    <scope>NUCLEOTIDE SEQUENCE [LARGE SCALE GENOMIC DNA]</scope>
    <source>
        <strain evidence="2 3">CECT 8287</strain>
    </source>
</reference>
<evidence type="ECO:0000313" key="3">
    <source>
        <dbReference type="Proteomes" id="UP000193827"/>
    </source>
</evidence>
<name>A0A1Y5SHR2_9RHOB</name>
<gene>
    <name evidence="2" type="ORF">PEL8287_01838</name>
</gene>